<dbReference type="PIRSF" id="PIRSF001365">
    <property type="entry name" value="DHDPS"/>
    <property type="match status" value="1"/>
</dbReference>
<gene>
    <name evidence="6" type="ORF">CLOSYM_04242</name>
</gene>
<dbReference type="CDD" id="cd00408">
    <property type="entry name" value="DHDPS-like"/>
    <property type="match status" value="1"/>
</dbReference>
<dbReference type="PANTHER" id="PTHR12128">
    <property type="entry name" value="DIHYDRODIPICOLINATE SYNTHASE"/>
    <property type="match status" value="1"/>
</dbReference>
<dbReference type="Pfam" id="PF00701">
    <property type="entry name" value="DHDPS"/>
    <property type="match status" value="1"/>
</dbReference>
<evidence type="ECO:0000256" key="1">
    <source>
        <dbReference type="ARBA" id="ARBA00007592"/>
    </source>
</evidence>
<accession>A0ABC9TS90</accession>
<comment type="similarity">
    <text evidence="1 3">Belongs to the DapA family.</text>
</comment>
<organism evidence="6 7">
    <name type="scientific">[Clostridium] symbiosum ATCC 14940</name>
    <dbReference type="NCBI Taxonomy" id="411472"/>
    <lineage>
        <taxon>Bacteria</taxon>
        <taxon>Bacillati</taxon>
        <taxon>Bacillota</taxon>
        <taxon>Clostridia</taxon>
        <taxon>Lachnospirales</taxon>
        <taxon>Lachnospiraceae</taxon>
        <taxon>Otoolea</taxon>
    </lineage>
</organism>
<dbReference type="Gene3D" id="3.20.20.70">
    <property type="entry name" value="Aldolase class I"/>
    <property type="match status" value="1"/>
</dbReference>
<feature type="active site" description="Proton donor/acceptor" evidence="4">
    <location>
        <position position="138"/>
    </location>
</feature>
<dbReference type="PANTHER" id="PTHR12128:SF66">
    <property type="entry name" value="4-HYDROXY-2-OXOGLUTARATE ALDOLASE, MITOCHONDRIAL"/>
    <property type="match status" value="1"/>
</dbReference>
<dbReference type="SUPFAM" id="SSF51569">
    <property type="entry name" value="Aldolase"/>
    <property type="match status" value="1"/>
</dbReference>
<name>A0ABC9TS90_CLOSY</name>
<dbReference type="Proteomes" id="UP000016491">
    <property type="component" value="Unassembled WGS sequence"/>
</dbReference>
<evidence type="ECO:0000313" key="6">
    <source>
        <dbReference type="EMBL" id="ERI74222.1"/>
    </source>
</evidence>
<dbReference type="AlphaFoldDB" id="A0ABC9TS90"/>
<keyword evidence="2 3" id="KW-0456">Lyase</keyword>
<dbReference type="GO" id="GO:0016829">
    <property type="term" value="F:lyase activity"/>
    <property type="evidence" value="ECO:0007669"/>
    <property type="project" value="UniProtKB-KW"/>
</dbReference>
<evidence type="ECO:0000256" key="5">
    <source>
        <dbReference type="PIRSR" id="PIRSR001365-2"/>
    </source>
</evidence>
<evidence type="ECO:0000256" key="2">
    <source>
        <dbReference type="ARBA" id="ARBA00023239"/>
    </source>
</evidence>
<proteinExistence type="inferred from homology"/>
<feature type="binding site" evidence="5">
    <location>
        <position position="208"/>
    </location>
    <ligand>
        <name>pyruvate</name>
        <dbReference type="ChEBI" id="CHEBI:15361"/>
    </ligand>
</feature>
<evidence type="ECO:0000313" key="7">
    <source>
        <dbReference type="Proteomes" id="UP000016491"/>
    </source>
</evidence>
<feature type="active site" description="Schiff-base intermediate with substrate" evidence="4">
    <location>
        <position position="166"/>
    </location>
</feature>
<dbReference type="RefSeq" id="WP_021641468.1">
    <property type="nucleotide sequence ID" value="NZ_KE992858.1"/>
</dbReference>
<dbReference type="GeneID" id="57970617"/>
<dbReference type="InterPro" id="IPR002220">
    <property type="entry name" value="DapA-like"/>
</dbReference>
<dbReference type="EMBL" id="AWSU01000341">
    <property type="protein sequence ID" value="ERI74222.1"/>
    <property type="molecule type" value="Genomic_DNA"/>
</dbReference>
<protein>
    <submittedName>
        <fullName evidence="6">Dihydrodipicolinate synthetase family protein</fullName>
    </submittedName>
</protein>
<comment type="caution">
    <text evidence="6">The sequence shown here is derived from an EMBL/GenBank/DDBJ whole genome shotgun (WGS) entry which is preliminary data.</text>
</comment>
<evidence type="ECO:0000256" key="4">
    <source>
        <dbReference type="PIRSR" id="PIRSR001365-1"/>
    </source>
</evidence>
<dbReference type="SMART" id="SM01130">
    <property type="entry name" value="DHDPS"/>
    <property type="match status" value="1"/>
</dbReference>
<reference evidence="6 7" key="1">
    <citation type="submission" date="2013-07" db="EMBL/GenBank/DDBJ databases">
        <authorList>
            <person name="Weinstock G."/>
            <person name="Sodergren E."/>
            <person name="Wylie T."/>
            <person name="Fulton L."/>
            <person name="Fulton R."/>
            <person name="Fronick C."/>
            <person name="O'Laughlin M."/>
            <person name="Godfrey J."/>
            <person name="Miner T."/>
            <person name="Herter B."/>
            <person name="Appelbaum E."/>
            <person name="Cordes M."/>
            <person name="Lek S."/>
            <person name="Wollam A."/>
            <person name="Pepin K.H."/>
            <person name="Palsikar V.B."/>
            <person name="Mitreva M."/>
            <person name="Wilson R.K."/>
        </authorList>
    </citation>
    <scope>NUCLEOTIDE SEQUENCE [LARGE SCALE GENOMIC DNA]</scope>
    <source>
        <strain evidence="6 7">ATCC 14940</strain>
    </source>
</reference>
<dbReference type="InterPro" id="IPR013785">
    <property type="entry name" value="Aldolase_TIM"/>
</dbReference>
<evidence type="ECO:0000256" key="3">
    <source>
        <dbReference type="PIRNR" id="PIRNR001365"/>
    </source>
</evidence>
<sequence>MKGEKLFWGAGTELTISYQDDGSIDHGAIRHMVDWQIQKGIRYLFVNGISSESYMMTYEEQESLAKTMCKETRGRVPVMCNVMIPGYRDAAEMIKRYEAAGADAICITPPYLAEYPEKALEEYFAALIESSSLPTYIYNAPQTHNMLSPGLLSRLANTYPHVRGYKDSTQSITHLETTMGLIQKEFDYIAGSDSTIFTTLALGGCGIISFISIAFPEPVIELCDAFFAGDYQRARECQAFIMKIREILRKGGNSAGYKYASELVGCPIRGTRYPDSLLNLPEKLKREIYGGLKELELIP</sequence>